<dbReference type="Proteomes" id="UP000199518">
    <property type="component" value="Unassembled WGS sequence"/>
</dbReference>
<evidence type="ECO:0000259" key="1">
    <source>
        <dbReference type="Pfam" id="PF02627"/>
    </source>
</evidence>
<dbReference type="SUPFAM" id="SSF69118">
    <property type="entry name" value="AhpD-like"/>
    <property type="match status" value="1"/>
</dbReference>
<protein>
    <submittedName>
        <fullName evidence="2">Alkylhydroperoxidase AhpD family core domain-containing protein</fullName>
    </submittedName>
</protein>
<dbReference type="PANTHER" id="PTHR34846:SF10">
    <property type="entry name" value="CYTOPLASMIC PROTEIN"/>
    <property type="match status" value="1"/>
</dbReference>
<evidence type="ECO:0000313" key="2">
    <source>
        <dbReference type="EMBL" id="SFH68814.1"/>
    </source>
</evidence>
<gene>
    <name evidence="2" type="ORF">SAMN05421753_10266</name>
</gene>
<dbReference type="AlphaFoldDB" id="A0A1I3C2N3"/>
<name>A0A1I3C2N3_9PLAN</name>
<organism evidence="2 3">
    <name type="scientific">Planctomicrobium piriforme</name>
    <dbReference type="NCBI Taxonomy" id="1576369"/>
    <lineage>
        <taxon>Bacteria</taxon>
        <taxon>Pseudomonadati</taxon>
        <taxon>Planctomycetota</taxon>
        <taxon>Planctomycetia</taxon>
        <taxon>Planctomycetales</taxon>
        <taxon>Planctomycetaceae</taxon>
        <taxon>Planctomicrobium</taxon>
    </lineage>
</organism>
<dbReference type="InterPro" id="IPR029032">
    <property type="entry name" value="AhpD-like"/>
</dbReference>
<dbReference type="GO" id="GO:0051920">
    <property type="term" value="F:peroxiredoxin activity"/>
    <property type="evidence" value="ECO:0007669"/>
    <property type="project" value="InterPro"/>
</dbReference>
<dbReference type="Gene3D" id="1.20.1290.10">
    <property type="entry name" value="AhpD-like"/>
    <property type="match status" value="1"/>
</dbReference>
<reference evidence="3" key="1">
    <citation type="submission" date="2016-10" db="EMBL/GenBank/DDBJ databases">
        <authorList>
            <person name="Varghese N."/>
            <person name="Submissions S."/>
        </authorList>
    </citation>
    <scope>NUCLEOTIDE SEQUENCE [LARGE SCALE GENOMIC DNA]</scope>
    <source>
        <strain evidence="3">DSM 26348</strain>
    </source>
</reference>
<dbReference type="EMBL" id="FOQD01000002">
    <property type="protein sequence ID" value="SFH68814.1"/>
    <property type="molecule type" value="Genomic_DNA"/>
</dbReference>
<dbReference type="InterPro" id="IPR003779">
    <property type="entry name" value="CMD-like"/>
</dbReference>
<keyword evidence="2" id="KW-0575">Peroxidase</keyword>
<dbReference type="STRING" id="1576369.SAMN05421753_10266"/>
<dbReference type="Pfam" id="PF02627">
    <property type="entry name" value="CMD"/>
    <property type="match status" value="1"/>
</dbReference>
<sequence>MAQRIAYQQVAPDAVKALAATRPYIASTNIDARLRALVELRVSQINGCSYCVDMHSREARHAGETQQRLDCLPVWRETPFYDERERAALAWAESVTLVSTTGVPDSVFEQVRSKFDEKDLVDLTLVISVMNAWNRIAISFRQGPAARSN</sequence>
<dbReference type="InterPro" id="IPR004675">
    <property type="entry name" value="AhpD_core"/>
</dbReference>
<keyword evidence="3" id="KW-1185">Reference proteome</keyword>
<dbReference type="OrthoDB" id="9801997at2"/>
<keyword evidence="2" id="KW-0560">Oxidoreductase</keyword>
<proteinExistence type="predicted"/>
<dbReference type="PANTHER" id="PTHR34846">
    <property type="entry name" value="4-CARBOXYMUCONOLACTONE DECARBOXYLASE FAMILY PROTEIN (AFU_ORTHOLOGUE AFUA_6G11590)"/>
    <property type="match status" value="1"/>
</dbReference>
<dbReference type="RefSeq" id="WP_092047770.1">
    <property type="nucleotide sequence ID" value="NZ_FOQD01000002.1"/>
</dbReference>
<evidence type="ECO:0000313" key="3">
    <source>
        <dbReference type="Proteomes" id="UP000199518"/>
    </source>
</evidence>
<dbReference type="NCBIfam" id="TIGR00778">
    <property type="entry name" value="ahpD_dom"/>
    <property type="match status" value="1"/>
</dbReference>
<accession>A0A1I3C2N3</accession>
<feature type="domain" description="Carboxymuconolactone decarboxylase-like" evidence="1">
    <location>
        <begin position="12"/>
        <end position="93"/>
    </location>
</feature>